<sequence length="195" mass="20473">MTPVDPAPADADPGAEVTGVPGVDRPVCVLVGAPGAGKTTVGRLLAARLGVEFADTDEQIERTAGKPISDIFVDDGEDHFRALERAAVAEALATRRGVLALGGGAVLAESTRELLLGHLVVFLSVELPDAAKRTGLSAARPLLAINPRATMRQLLAERRPLYEEVADVVVPTDRIDPDQVTETVLSALDDLRAQS</sequence>
<keyword evidence="9 11" id="KW-0057">Aromatic amino acid biosynthesis</keyword>
<dbReference type="GO" id="GO:0004765">
    <property type="term" value="F:shikimate kinase activity"/>
    <property type="evidence" value="ECO:0007669"/>
    <property type="project" value="UniProtKB-UniRule"/>
</dbReference>
<evidence type="ECO:0000256" key="9">
    <source>
        <dbReference type="ARBA" id="ARBA00023141"/>
    </source>
</evidence>
<dbReference type="KEGG" id="aser:Asera_46860"/>
<dbReference type="GO" id="GO:0009423">
    <property type="term" value="P:chorismate biosynthetic process"/>
    <property type="evidence" value="ECO:0007669"/>
    <property type="project" value="UniProtKB-UniRule"/>
</dbReference>
<comment type="pathway">
    <text evidence="1 11">Metabolic intermediate biosynthesis; chorismate biosynthesis; chorismate from D-erythrose 4-phosphate and phosphoenolpyruvate: step 5/7.</text>
</comment>
<evidence type="ECO:0000256" key="10">
    <source>
        <dbReference type="ARBA" id="ARBA00048567"/>
    </source>
</evidence>
<keyword evidence="6 11" id="KW-0547">Nucleotide-binding</keyword>
<comment type="function">
    <text evidence="11">Catalyzes the specific phosphorylation of the 3-hydroxyl group of shikimic acid using ATP as a cosubstrate.</text>
</comment>
<keyword evidence="11" id="KW-0963">Cytoplasm</keyword>
<comment type="similarity">
    <text evidence="2 11">Belongs to the shikimate kinase family.</text>
</comment>
<keyword evidence="11" id="KW-0460">Magnesium</keyword>
<dbReference type="GO" id="GO:0005829">
    <property type="term" value="C:cytosol"/>
    <property type="evidence" value="ECO:0007669"/>
    <property type="project" value="TreeGrafter"/>
</dbReference>
<dbReference type="AlphaFoldDB" id="A0A810L917"/>
<dbReference type="GO" id="GO:0009073">
    <property type="term" value="P:aromatic amino acid family biosynthetic process"/>
    <property type="evidence" value="ECO:0007669"/>
    <property type="project" value="UniProtKB-KW"/>
</dbReference>
<evidence type="ECO:0000313" key="12">
    <source>
        <dbReference type="EMBL" id="BCJ30578.1"/>
    </source>
</evidence>
<dbReference type="InterPro" id="IPR027417">
    <property type="entry name" value="P-loop_NTPase"/>
</dbReference>
<dbReference type="Gene3D" id="3.40.50.300">
    <property type="entry name" value="P-loop containing nucleotide triphosphate hydrolases"/>
    <property type="match status" value="1"/>
</dbReference>
<dbReference type="EMBL" id="AP023354">
    <property type="protein sequence ID" value="BCJ30578.1"/>
    <property type="molecule type" value="Genomic_DNA"/>
</dbReference>
<feature type="binding site" evidence="11">
    <location>
        <begin position="35"/>
        <end position="40"/>
    </location>
    <ligand>
        <name>ATP</name>
        <dbReference type="ChEBI" id="CHEBI:30616"/>
    </ligand>
</feature>
<proteinExistence type="inferred from homology"/>
<dbReference type="HAMAP" id="MF_00109">
    <property type="entry name" value="Shikimate_kinase"/>
    <property type="match status" value="1"/>
</dbReference>
<evidence type="ECO:0000313" key="13">
    <source>
        <dbReference type="Proteomes" id="UP000680750"/>
    </source>
</evidence>
<dbReference type="GO" id="GO:0000287">
    <property type="term" value="F:magnesium ion binding"/>
    <property type="evidence" value="ECO:0007669"/>
    <property type="project" value="UniProtKB-UniRule"/>
</dbReference>
<dbReference type="CDD" id="cd00464">
    <property type="entry name" value="SK"/>
    <property type="match status" value="1"/>
</dbReference>
<dbReference type="Pfam" id="PF01202">
    <property type="entry name" value="SKI"/>
    <property type="match status" value="1"/>
</dbReference>
<feature type="binding site" evidence="11">
    <location>
        <position position="57"/>
    </location>
    <ligand>
        <name>substrate</name>
    </ligand>
</feature>
<feature type="binding site" evidence="11">
    <location>
        <position position="39"/>
    </location>
    <ligand>
        <name>Mg(2+)</name>
        <dbReference type="ChEBI" id="CHEBI:18420"/>
    </ligand>
</feature>
<dbReference type="SUPFAM" id="SSF52540">
    <property type="entry name" value="P-loop containing nucleoside triphosphate hydrolases"/>
    <property type="match status" value="1"/>
</dbReference>
<comment type="catalytic activity">
    <reaction evidence="10 11">
        <text>shikimate + ATP = 3-phosphoshikimate + ADP + H(+)</text>
        <dbReference type="Rhea" id="RHEA:13121"/>
        <dbReference type="ChEBI" id="CHEBI:15378"/>
        <dbReference type="ChEBI" id="CHEBI:30616"/>
        <dbReference type="ChEBI" id="CHEBI:36208"/>
        <dbReference type="ChEBI" id="CHEBI:145989"/>
        <dbReference type="ChEBI" id="CHEBI:456216"/>
        <dbReference type="EC" id="2.7.1.71"/>
    </reaction>
</comment>
<dbReference type="EC" id="2.7.1.71" evidence="3 11"/>
<keyword evidence="11" id="KW-0479">Metal-binding</keyword>
<dbReference type="PROSITE" id="PS01128">
    <property type="entry name" value="SHIKIMATE_KINASE"/>
    <property type="match status" value="1"/>
</dbReference>
<keyword evidence="7 11" id="KW-0418">Kinase</keyword>
<dbReference type="InterPro" id="IPR000623">
    <property type="entry name" value="Shikimate_kinase/TSH1"/>
</dbReference>
<protein>
    <recommendedName>
        <fullName evidence="3 11">Shikimate kinase</fullName>
        <shortName evidence="11">SK</shortName>
        <ecNumber evidence="3 11">2.7.1.71</ecNumber>
    </recommendedName>
</protein>
<evidence type="ECO:0000256" key="8">
    <source>
        <dbReference type="ARBA" id="ARBA00022840"/>
    </source>
</evidence>
<feature type="binding site" evidence="11">
    <location>
        <position position="103"/>
    </location>
    <ligand>
        <name>substrate</name>
    </ligand>
</feature>
<reference evidence="12" key="1">
    <citation type="submission" date="2020-08" db="EMBL/GenBank/DDBJ databases">
        <title>Whole genome shotgun sequence of Actinocatenispora sera NBRC 101916.</title>
        <authorList>
            <person name="Komaki H."/>
            <person name="Tamura T."/>
        </authorList>
    </citation>
    <scope>NUCLEOTIDE SEQUENCE</scope>
    <source>
        <strain evidence="12">NBRC 101916</strain>
    </source>
</reference>
<feature type="binding site" evidence="11">
    <location>
        <position position="140"/>
    </location>
    <ligand>
        <name>ATP</name>
        <dbReference type="ChEBI" id="CHEBI:30616"/>
    </ligand>
</feature>
<keyword evidence="4 11" id="KW-0028">Amino-acid biosynthesis</keyword>
<name>A0A810L917_9ACTN</name>
<organism evidence="12 13">
    <name type="scientific">Actinocatenispora sera</name>
    <dbReference type="NCBI Taxonomy" id="390989"/>
    <lineage>
        <taxon>Bacteria</taxon>
        <taxon>Bacillati</taxon>
        <taxon>Actinomycetota</taxon>
        <taxon>Actinomycetes</taxon>
        <taxon>Micromonosporales</taxon>
        <taxon>Micromonosporaceae</taxon>
        <taxon>Actinocatenispora</taxon>
    </lineage>
</organism>
<keyword evidence="5 11" id="KW-0808">Transferase</keyword>
<dbReference type="GO" id="GO:0005524">
    <property type="term" value="F:ATP binding"/>
    <property type="evidence" value="ECO:0007669"/>
    <property type="project" value="UniProtKB-UniRule"/>
</dbReference>
<evidence type="ECO:0000256" key="6">
    <source>
        <dbReference type="ARBA" id="ARBA00022741"/>
    </source>
</evidence>
<dbReference type="UniPathway" id="UPA00053">
    <property type="reaction ID" value="UER00088"/>
</dbReference>
<evidence type="ECO:0000256" key="7">
    <source>
        <dbReference type="ARBA" id="ARBA00022777"/>
    </source>
</evidence>
<dbReference type="Proteomes" id="UP000680750">
    <property type="component" value="Chromosome"/>
</dbReference>
<evidence type="ECO:0000256" key="11">
    <source>
        <dbReference type="HAMAP-Rule" id="MF_00109"/>
    </source>
</evidence>
<dbReference type="PRINTS" id="PR01100">
    <property type="entry name" value="SHIKIMTKNASE"/>
</dbReference>
<evidence type="ECO:0000256" key="2">
    <source>
        <dbReference type="ARBA" id="ARBA00006997"/>
    </source>
</evidence>
<evidence type="ECO:0000256" key="1">
    <source>
        <dbReference type="ARBA" id="ARBA00004842"/>
    </source>
</evidence>
<dbReference type="PANTHER" id="PTHR21087:SF16">
    <property type="entry name" value="SHIKIMATE KINASE 1, CHLOROPLASTIC"/>
    <property type="match status" value="1"/>
</dbReference>
<dbReference type="InterPro" id="IPR031322">
    <property type="entry name" value="Shikimate/glucono_kinase"/>
</dbReference>
<evidence type="ECO:0000256" key="3">
    <source>
        <dbReference type="ARBA" id="ARBA00012154"/>
    </source>
</evidence>
<comment type="subcellular location">
    <subcellularLocation>
        <location evidence="11">Cytoplasm</location>
    </subcellularLocation>
</comment>
<dbReference type="PANTHER" id="PTHR21087">
    <property type="entry name" value="SHIKIMATE KINASE"/>
    <property type="match status" value="1"/>
</dbReference>
<feature type="binding site" evidence="11">
    <location>
        <position position="158"/>
    </location>
    <ligand>
        <name>substrate</name>
    </ligand>
</feature>
<accession>A0A810L917</accession>
<dbReference type="InterPro" id="IPR023000">
    <property type="entry name" value="Shikimate_kinase_CS"/>
</dbReference>
<keyword evidence="13" id="KW-1185">Reference proteome</keyword>
<comment type="caution">
    <text evidence="11">Lacks conserved residue(s) required for the propagation of feature annotation.</text>
</comment>
<evidence type="ECO:0000256" key="4">
    <source>
        <dbReference type="ARBA" id="ARBA00022605"/>
    </source>
</evidence>
<gene>
    <name evidence="11 12" type="primary">aroK</name>
    <name evidence="12" type="ORF">Asera_46860</name>
</gene>
<feature type="binding site" evidence="11">
    <location>
        <position position="81"/>
    </location>
    <ligand>
        <name>substrate</name>
    </ligand>
</feature>
<keyword evidence="8 11" id="KW-0067">ATP-binding</keyword>
<comment type="cofactor">
    <cofactor evidence="11">
        <name>Mg(2+)</name>
        <dbReference type="ChEBI" id="CHEBI:18420"/>
    </cofactor>
    <text evidence="11">Binds 1 Mg(2+) ion per subunit.</text>
</comment>
<dbReference type="GO" id="GO:0008652">
    <property type="term" value="P:amino acid biosynthetic process"/>
    <property type="evidence" value="ECO:0007669"/>
    <property type="project" value="UniProtKB-KW"/>
</dbReference>
<evidence type="ECO:0000256" key="5">
    <source>
        <dbReference type="ARBA" id="ARBA00022679"/>
    </source>
</evidence>
<comment type="subunit">
    <text evidence="11">Monomer.</text>
</comment>